<dbReference type="InterPro" id="IPR011650">
    <property type="entry name" value="Peptidase_M20_dimer"/>
</dbReference>
<evidence type="ECO:0000259" key="4">
    <source>
        <dbReference type="Pfam" id="PF07687"/>
    </source>
</evidence>
<dbReference type="InterPro" id="IPR036264">
    <property type="entry name" value="Bact_exopeptidase_dim_dom"/>
</dbReference>
<keyword evidence="6" id="KW-1185">Reference proteome</keyword>
<evidence type="ECO:0000313" key="5">
    <source>
        <dbReference type="EMBL" id="SUO97755.1"/>
    </source>
</evidence>
<dbReference type="PANTHER" id="PTHR43808">
    <property type="entry name" value="ACETYLORNITHINE DEACETYLASE"/>
    <property type="match status" value="1"/>
</dbReference>
<dbReference type="Proteomes" id="UP000254601">
    <property type="component" value="Unassembled WGS sequence"/>
</dbReference>
<dbReference type="EC" id="3.5.1.16" evidence="5"/>
<dbReference type="NCBIfam" id="TIGR01892">
    <property type="entry name" value="AcOrn-deacetyl"/>
    <property type="match status" value="1"/>
</dbReference>
<keyword evidence="1" id="KW-0479">Metal-binding</keyword>
<evidence type="ECO:0000256" key="3">
    <source>
        <dbReference type="ARBA" id="ARBA00023285"/>
    </source>
</evidence>
<dbReference type="OrthoDB" id="3665926at2"/>
<dbReference type="SUPFAM" id="SSF55031">
    <property type="entry name" value="Bacterial exopeptidase dimerisation domain"/>
    <property type="match status" value="1"/>
</dbReference>
<proteinExistence type="predicted"/>
<name>A0A380MYX9_9GAMM</name>
<dbReference type="Pfam" id="PF07687">
    <property type="entry name" value="M20_dimer"/>
    <property type="match status" value="1"/>
</dbReference>
<dbReference type="GO" id="GO:0006526">
    <property type="term" value="P:L-arginine biosynthetic process"/>
    <property type="evidence" value="ECO:0007669"/>
    <property type="project" value="InterPro"/>
</dbReference>
<sequence>MNYLEILEKLVSFNTISSESNLELIEWIENYLDQFEVYHERLSDKDGLPKASLIARIGNLAEGGLIFSGHTDVVPVNSQPWTDNPFAMRQSADKCIGRGVCDMKGFIACVLAGVPQWAQLSAHLQKPIYFAFSYDEEVGCDKAPAIAKRIKEMGGGEAWAIIGEPTLMQPVVGQKGIVNIRTVVTGQSAHSSQILHQGVSAVHEAAKLVTYIEQVMQDLQEDGELDLQFNVPHSSLHVGMIHGGIAHNVLARECYFDWEIRNLPSQTLDSIMARVDAYADTLTAANPALMIKTEYTTPIVPGLENRDNMGLLALVHQLLPDAHPECVAYATEAGQFQEAGYQAIILGPGSILQAHQPDEWIAIEQLEQCYQFLLASVKAHCQK</sequence>
<dbReference type="InterPro" id="IPR010169">
    <property type="entry name" value="AcOrn-deacetyl"/>
</dbReference>
<dbReference type="Gene3D" id="3.40.630.10">
    <property type="entry name" value="Zn peptidases"/>
    <property type="match status" value="1"/>
</dbReference>
<dbReference type="Gene3D" id="3.30.70.360">
    <property type="match status" value="1"/>
</dbReference>
<accession>A0A380MYX9</accession>
<keyword evidence="3" id="KW-0170">Cobalt</keyword>
<dbReference type="AlphaFoldDB" id="A0A380MYX9"/>
<dbReference type="SUPFAM" id="SSF53187">
    <property type="entry name" value="Zn-dependent exopeptidases"/>
    <property type="match status" value="1"/>
</dbReference>
<dbReference type="GO" id="GO:0046872">
    <property type="term" value="F:metal ion binding"/>
    <property type="evidence" value="ECO:0007669"/>
    <property type="project" value="UniProtKB-KW"/>
</dbReference>
<dbReference type="PANTHER" id="PTHR43808:SF31">
    <property type="entry name" value="N-ACETYL-L-CITRULLINE DEACETYLASE"/>
    <property type="match status" value="1"/>
</dbReference>
<feature type="domain" description="Peptidase M20 dimerisation" evidence="4">
    <location>
        <begin position="172"/>
        <end position="282"/>
    </location>
</feature>
<dbReference type="NCBIfam" id="NF005710">
    <property type="entry name" value="PRK07522.1"/>
    <property type="match status" value="1"/>
</dbReference>
<gene>
    <name evidence="5" type="primary">argE</name>
    <name evidence="5" type="ORF">NCTC13337_02602</name>
</gene>
<dbReference type="CDD" id="cd03894">
    <property type="entry name" value="M20_ArgE"/>
    <property type="match status" value="1"/>
</dbReference>
<evidence type="ECO:0000256" key="1">
    <source>
        <dbReference type="ARBA" id="ARBA00022723"/>
    </source>
</evidence>
<protein>
    <submittedName>
        <fullName evidence="5">Acetylornithine deacetylase</fullName>
        <ecNumber evidence="5">3.5.1.16</ecNumber>
    </submittedName>
</protein>
<dbReference type="EMBL" id="UHIC01000001">
    <property type="protein sequence ID" value="SUO97755.1"/>
    <property type="molecule type" value="Genomic_DNA"/>
</dbReference>
<reference evidence="5 6" key="1">
    <citation type="submission" date="2018-06" db="EMBL/GenBank/DDBJ databases">
        <authorList>
            <consortium name="Pathogen Informatics"/>
            <person name="Doyle S."/>
        </authorList>
    </citation>
    <scope>NUCLEOTIDE SEQUENCE [LARGE SCALE GENOMIC DNA]</scope>
    <source>
        <strain evidence="5 6">NCTC13337</strain>
    </source>
</reference>
<evidence type="ECO:0000313" key="6">
    <source>
        <dbReference type="Proteomes" id="UP000254601"/>
    </source>
</evidence>
<dbReference type="InterPro" id="IPR002933">
    <property type="entry name" value="Peptidase_M20"/>
</dbReference>
<dbReference type="GO" id="GO:0008777">
    <property type="term" value="F:acetylornithine deacetylase activity"/>
    <property type="evidence" value="ECO:0007669"/>
    <property type="project" value="UniProtKB-EC"/>
</dbReference>
<dbReference type="InterPro" id="IPR050072">
    <property type="entry name" value="Peptidase_M20A"/>
</dbReference>
<dbReference type="Pfam" id="PF01546">
    <property type="entry name" value="Peptidase_M20"/>
    <property type="match status" value="1"/>
</dbReference>
<keyword evidence="2 5" id="KW-0378">Hydrolase</keyword>
<organism evidence="5 6">
    <name type="scientific">Suttonella ornithocola</name>
    <dbReference type="NCBI Taxonomy" id="279832"/>
    <lineage>
        <taxon>Bacteria</taxon>
        <taxon>Pseudomonadati</taxon>
        <taxon>Pseudomonadota</taxon>
        <taxon>Gammaproteobacteria</taxon>
        <taxon>Cardiobacteriales</taxon>
        <taxon>Cardiobacteriaceae</taxon>
        <taxon>Suttonella</taxon>
    </lineage>
</organism>
<evidence type="ECO:0000256" key="2">
    <source>
        <dbReference type="ARBA" id="ARBA00022801"/>
    </source>
</evidence>
<dbReference type="RefSeq" id="WP_072575609.1">
    <property type="nucleotide sequence ID" value="NZ_LWHB01000016.1"/>
</dbReference>